<evidence type="ECO:0000313" key="3">
    <source>
        <dbReference type="Proteomes" id="UP000681341"/>
    </source>
</evidence>
<evidence type="ECO:0000256" key="1">
    <source>
        <dbReference type="SAM" id="MobiDB-lite"/>
    </source>
</evidence>
<feature type="region of interest" description="Disordered" evidence="1">
    <location>
        <begin position="1"/>
        <end position="33"/>
    </location>
</feature>
<feature type="compositionally biased region" description="Pro residues" evidence="1">
    <location>
        <begin position="229"/>
        <end position="239"/>
    </location>
</feature>
<accession>A0ABS3U6N8</accession>
<reference evidence="2 3" key="1">
    <citation type="submission" date="2021-03" db="EMBL/GenBank/DDBJ databases">
        <title>Glycomyces sp. nov., a novel actinomycete isolated from soil.</title>
        <authorList>
            <person name="Yang X."/>
            <person name="Xu X."/>
        </authorList>
    </citation>
    <scope>NUCLEOTIDE SEQUENCE [LARGE SCALE GENOMIC DNA]</scope>
    <source>
        <strain evidence="2 3">NEAU-S30</strain>
    </source>
</reference>
<evidence type="ECO:0000313" key="2">
    <source>
        <dbReference type="EMBL" id="MBO3734440.1"/>
    </source>
</evidence>
<organism evidence="2 3">
    <name type="scientific">Glycomyces niveus</name>
    <dbReference type="NCBI Taxonomy" id="2820287"/>
    <lineage>
        <taxon>Bacteria</taxon>
        <taxon>Bacillati</taxon>
        <taxon>Actinomycetota</taxon>
        <taxon>Actinomycetes</taxon>
        <taxon>Glycomycetales</taxon>
        <taxon>Glycomycetaceae</taxon>
        <taxon>Glycomyces</taxon>
    </lineage>
</organism>
<keyword evidence="3" id="KW-1185">Reference proteome</keyword>
<gene>
    <name evidence="2" type="ORF">J5V16_16550</name>
</gene>
<sequence length="1157" mass="122616">MASGTLRATAERTHSAPAPARKPHPHPARPAGGVGQLLWLQAAAGNAAVSKMINAKKTEAPQPNAQPAMAVQRDAGSCPAPPVAPPGTTADQDPKFQQVKKDVARKGKTAKAHPNAQHEVGEAQAAAEPPADDREAQAKAAHTAEMAQAKPAGFDKAAFIAAVTEAIAAQRPQTNEEATDFASSGKAGEIKNQVSGMVTEGKDKSGKEIADSSKKAPDPGAAVEKPVTPMTPPKPAPDLKPPDGKKAIPDKAPAEQTELGSTKCELNEKMAGAGVTETQLKNSNEPELMGAADAKGKAEEHAATAPAQMRADEQAQLTSNVAGAQAAGAAGVTGMVGDNARAIGRAGSNKNAAKSRDERERARISGEIKRIFDTTKTEVDGILGGIDAKVDTLFTAGEAKARAVFEADHQRRMREYEDAQDLVTWIADKFRPTRPEVLQIFTDAAKTYEREMQKVISNIADVIGAELDKATARIQLGRDQVARFVAEQPRELRNIAQEAAGEMGDQFESLDASVTEKSSALAEDLASKYAEARAGVDARVQELQAEHRSWRDQAVDAVEGAIDTITKLKDMLLGVLARAAGAIDKIIADPIGFLGNLVTAVKNGVLAFGANIATHLQAGLKAWLLGSLSSAGIEIPEEFDVKGILKMVLSILGLTWPAIRARIVRFIPEPVMARLEQMVEVVQILVTEGVPGLWRWIVEKLGDLKEMVLGQIKEFVVSKIIQAGIVWIISMLNPAAAFIKACQAIYNIVMFFVNQAAQIKEFVDAVLDGIDSIASGGGGAVSALIEGALAKALPMVIGFMASLLGLGGISEKIRGILQKVQEPVGKVIDKVIGTIVKIGKSLFRRLTGRGGDTARSEAVKRKAEDMLTGPTAARFEDKAGLDRVVANVLTTLRPEGLRTLTAVPNREDPSQFDIIATASAPKKVGHARTTVGVASPAEIAQARTHLGKRFKVVSSGRVAQVTEIQEAHGFVILTYDNERGYGGRSQSSEGRPGFRVQEFLANVTAGGPKLVDAGGTATQTAYTLNGLDLRNEYHAVRQIFYANPGGDYRSALPAPSGTFTCPGWRTHSDPLRRVPHPAAAAEWSVDHRRSVANHWNIDGRKGGQAARNLFWTSAGNLVGLCSSCNSSKGSADLNTGVRENYLAQVIIPAFTGPDGRP</sequence>
<proteinExistence type="predicted"/>
<feature type="compositionally biased region" description="Basic and acidic residues" evidence="1">
    <location>
        <begin position="200"/>
        <end position="217"/>
    </location>
</feature>
<comment type="caution">
    <text evidence="2">The sequence shown here is derived from an EMBL/GenBank/DDBJ whole genome shotgun (WGS) entry which is preliminary data.</text>
</comment>
<dbReference type="EMBL" id="JAGFNP010000009">
    <property type="protein sequence ID" value="MBO3734440.1"/>
    <property type="molecule type" value="Genomic_DNA"/>
</dbReference>
<dbReference type="Proteomes" id="UP000681341">
    <property type="component" value="Unassembled WGS sequence"/>
</dbReference>
<feature type="region of interest" description="Disordered" evidence="1">
    <location>
        <begin position="54"/>
        <end position="139"/>
    </location>
</feature>
<name>A0ABS3U6N8_9ACTN</name>
<evidence type="ECO:0008006" key="4">
    <source>
        <dbReference type="Google" id="ProtNLM"/>
    </source>
</evidence>
<feature type="compositionally biased region" description="Basic and acidic residues" evidence="1">
    <location>
        <begin position="240"/>
        <end position="253"/>
    </location>
</feature>
<protein>
    <recommendedName>
        <fullName evidence="4">HNH domain-containing protein</fullName>
    </recommendedName>
</protein>
<feature type="region of interest" description="Disordered" evidence="1">
    <location>
        <begin position="171"/>
        <end position="259"/>
    </location>
</feature>
<dbReference type="RefSeq" id="WP_208497550.1">
    <property type="nucleotide sequence ID" value="NZ_JAGFNP010000009.1"/>
</dbReference>